<dbReference type="GO" id="GO:0016987">
    <property type="term" value="F:sigma factor activity"/>
    <property type="evidence" value="ECO:0007669"/>
    <property type="project" value="UniProtKB-KW"/>
</dbReference>
<dbReference type="InterPro" id="IPR007627">
    <property type="entry name" value="RNA_pol_sigma70_r2"/>
</dbReference>
<dbReference type="Pfam" id="PF04545">
    <property type="entry name" value="Sigma70_r4"/>
    <property type="match status" value="1"/>
</dbReference>
<dbReference type="STRING" id="28134.SAMN05444288_0820"/>
<dbReference type="EMBL" id="AEPE02000002">
    <property type="protein sequence ID" value="EFZ37652.1"/>
    <property type="molecule type" value="Genomic_DNA"/>
</dbReference>
<dbReference type="Pfam" id="PF04542">
    <property type="entry name" value="Sigma70_r2"/>
    <property type="match status" value="1"/>
</dbReference>
<dbReference type="NCBIfam" id="TIGR02937">
    <property type="entry name" value="sigma70-ECF"/>
    <property type="match status" value="1"/>
</dbReference>
<comment type="caution">
    <text evidence="8">The sequence shown here is derived from an EMBL/GenBank/DDBJ whole genome shotgun (WGS) entry which is preliminary data.</text>
</comment>
<proteinExistence type="inferred from homology"/>
<dbReference type="InterPro" id="IPR036388">
    <property type="entry name" value="WH-like_DNA-bd_sf"/>
</dbReference>
<evidence type="ECO:0000256" key="1">
    <source>
        <dbReference type="ARBA" id="ARBA00010641"/>
    </source>
</evidence>
<evidence type="ECO:0000256" key="4">
    <source>
        <dbReference type="ARBA" id="ARBA00023125"/>
    </source>
</evidence>
<evidence type="ECO:0000256" key="2">
    <source>
        <dbReference type="ARBA" id="ARBA00023015"/>
    </source>
</evidence>
<keyword evidence="5" id="KW-0804">Transcription</keyword>
<sequence length="179" mass="20699">MKKKNNERRSTSRFVEAMQSERPNMLRYARYRLGSREDAEDAVQDAFFMLCNREYGVGCDDIADLRGYLFRMLSNLCATRLRRTPYIEHLSTDVLRNLSAEQPSTFGQEYCKITLLLASIPDEQAEVIRLRIYGNKSFAEIAGILLLPLPTVKSRFRYGIDKIRKGMQPSHVEPLKAKK</sequence>
<evidence type="ECO:0000313" key="8">
    <source>
        <dbReference type="EMBL" id="EFZ37652.1"/>
    </source>
</evidence>
<evidence type="ECO:0000256" key="5">
    <source>
        <dbReference type="ARBA" id="ARBA00023163"/>
    </source>
</evidence>
<dbReference type="InterPro" id="IPR013324">
    <property type="entry name" value="RNA_pol_sigma_r3/r4-like"/>
</dbReference>
<evidence type="ECO:0000256" key="3">
    <source>
        <dbReference type="ARBA" id="ARBA00023082"/>
    </source>
</evidence>
<keyword evidence="3" id="KW-0731">Sigma factor</keyword>
<dbReference type="InterPro" id="IPR013325">
    <property type="entry name" value="RNA_pol_sigma_r2"/>
</dbReference>
<dbReference type="InterPro" id="IPR007630">
    <property type="entry name" value="RNA_pol_sigma70_r4"/>
</dbReference>
<comment type="similarity">
    <text evidence="1">Belongs to the sigma-70 factor family. ECF subfamily.</text>
</comment>
<dbReference type="GO" id="GO:0006352">
    <property type="term" value="P:DNA-templated transcription initiation"/>
    <property type="evidence" value="ECO:0007669"/>
    <property type="project" value="InterPro"/>
</dbReference>
<dbReference type="PANTHER" id="PTHR43133">
    <property type="entry name" value="RNA POLYMERASE ECF-TYPE SIGMA FACTO"/>
    <property type="match status" value="1"/>
</dbReference>
<dbReference type="InterPro" id="IPR039425">
    <property type="entry name" value="RNA_pol_sigma-70-like"/>
</dbReference>
<keyword evidence="4" id="KW-0238">DNA-binding</keyword>
<dbReference type="HOGENOM" id="CLU_047691_9_3_10"/>
<dbReference type="InterPro" id="IPR014284">
    <property type="entry name" value="RNA_pol_sigma-70_dom"/>
</dbReference>
<gene>
    <name evidence="8" type="ORF">HMPREF0663_10021</name>
</gene>
<dbReference type="eggNOG" id="COG1595">
    <property type="taxonomic scope" value="Bacteria"/>
</dbReference>
<dbReference type="PANTHER" id="PTHR43133:SF8">
    <property type="entry name" value="RNA POLYMERASE SIGMA FACTOR HI_1459-RELATED"/>
    <property type="match status" value="1"/>
</dbReference>
<accession>E7RLM1</accession>
<dbReference type="SUPFAM" id="SSF88659">
    <property type="entry name" value="Sigma3 and sigma4 domains of RNA polymerase sigma factors"/>
    <property type="match status" value="1"/>
</dbReference>
<dbReference type="GO" id="GO:0003677">
    <property type="term" value="F:DNA binding"/>
    <property type="evidence" value="ECO:0007669"/>
    <property type="project" value="UniProtKB-KW"/>
</dbReference>
<dbReference type="Gene3D" id="1.10.10.10">
    <property type="entry name" value="Winged helix-like DNA-binding domain superfamily/Winged helix DNA-binding domain"/>
    <property type="match status" value="1"/>
</dbReference>
<protein>
    <submittedName>
        <fullName evidence="8">Sigma-70, region 4</fullName>
    </submittedName>
</protein>
<keyword evidence="9" id="KW-1185">Reference proteome</keyword>
<keyword evidence="2" id="KW-0805">Transcription regulation</keyword>
<organism evidence="8 9">
    <name type="scientific">Hoylesella oralis ATCC 33269</name>
    <dbReference type="NCBI Taxonomy" id="873533"/>
    <lineage>
        <taxon>Bacteria</taxon>
        <taxon>Pseudomonadati</taxon>
        <taxon>Bacteroidota</taxon>
        <taxon>Bacteroidia</taxon>
        <taxon>Bacteroidales</taxon>
        <taxon>Prevotellaceae</taxon>
        <taxon>Hoylesella</taxon>
    </lineage>
</organism>
<dbReference type="AlphaFoldDB" id="E7RLM1"/>
<feature type="domain" description="RNA polymerase sigma-70 region 4" evidence="7">
    <location>
        <begin position="116"/>
        <end position="165"/>
    </location>
</feature>
<reference evidence="8" key="1">
    <citation type="submission" date="2011-01" db="EMBL/GenBank/DDBJ databases">
        <authorList>
            <person name="Muzny D."/>
            <person name="Qin X."/>
            <person name="Buhay C."/>
            <person name="Dugan-Rocha S."/>
            <person name="Ding Y."/>
            <person name="Chen G."/>
            <person name="Hawes A."/>
            <person name="Holder M."/>
            <person name="Jhangiani S."/>
            <person name="Johnson A."/>
            <person name="Khan Z."/>
            <person name="Li Z."/>
            <person name="Liu W."/>
            <person name="Liu X."/>
            <person name="Perez L."/>
            <person name="Shen H."/>
            <person name="Wang Q."/>
            <person name="Watt J."/>
            <person name="Xi L."/>
            <person name="Xin Y."/>
            <person name="Zhou J."/>
            <person name="Deng J."/>
            <person name="Jiang H."/>
            <person name="Liu Y."/>
            <person name="Qu J."/>
            <person name="Song X.-Z."/>
            <person name="Zhang L."/>
            <person name="Villasana D."/>
            <person name="Johnson A."/>
            <person name="Liu J."/>
            <person name="Liyanage D."/>
            <person name="Lorensuhewa L."/>
            <person name="Robinson T."/>
            <person name="Song A."/>
            <person name="Song B.-B."/>
            <person name="Dinh H."/>
            <person name="Thornton R."/>
            <person name="Coyle M."/>
            <person name="Francisco L."/>
            <person name="Jackson L."/>
            <person name="Javaid M."/>
            <person name="Korchina V."/>
            <person name="Kovar C."/>
            <person name="Mata R."/>
            <person name="Mathew T."/>
            <person name="Ngo R."/>
            <person name="Nguyen L."/>
            <person name="Nguyen N."/>
            <person name="Okwuonu G."/>
            <person name="Ongeri F."/>
            <person name="Pham C."/>
            <person name="Simmons D."/>
            <person name="Wilczek-Boney K."/>
            <person name="Hale W."/>
            <person name="Jakkamsetti A."/>
            <person name="Pham P."/>
            <person name="Ruth R."/>
            <person name="San Lucas F."/>
            <person name="Warren J."/>
            <person name="Zhang J."/>
            <person name="Zhao Z."/>
            <person name="Zhou C."/>
            <person name="Zhu D."/>
            <person name="Lee S."/>
            <person name="Bess C."/>
            <person name="Blankenburg K."/>
            <person name="Forbes L."/>
            <person name="Fu Q."/>
            <person name="Gubbala S."/>
            <person name="Hirani K."/>
            <person name="Jayaseelan J.C."/>
            <person name="Lara F."/>
            <person name="Munidasa M."/>
            <person name="Palculict T."/>
            <person name="Patil S."/>
            <person name="Pu L.-L."/>
            <person name="Saada N."/>
            <person name="Tang L."/>
            <person name="Weissenberger G."/>
            <person name="Zhu Y."/>
            <person name="Hemphill L."/>
            <person name="Shang Y."/>
            <person name="Youmans B."/>
            <person name="Ayvaz T."/>
            <person name="Ross M."/>
            <person name="Santibanez J."/>
            <person name="Aqrawi P."/>
            <person name="Gross S."/>
            <person name="Joshi V."/>
            <person name="Fowler G."/>
            <person name="Nazareth L."/>
            <person name="Reid J."/>
            <person name="Worley K."/>
            <person name="Petrosino J."/>
            <person name="Highlander S."/>
            <person name="Gibbs R."/>
        </authorList>
    </citation>
    <scope>NUCLEOTIDE SEQUENCE [LARGE SCALE GENOMIC DNA]</scope>
    <source>
        <strain evidence="8">ATCC 33269</strain>
    </source>
</reference>
<evidence type="ECO:0000259" key="7">
    <source>
        <dbReference type="Pfam" id="PF04545"/>
    </source>
</evidence>
<feature type="domain" description="RNA polymerase sigma-70 region 2" evidence="6">
    <location>
        <begin position="19"/>
        <end position="83"/>
    </location>
</feature>
<name>E7RLM1_9BACT</name>
<evidence type="ECO:0000259" key="6">
    <source>
        <dbReference type="Pfam" id="PF04542"/>
    </source>
</evidence>
<dbReference type="Gene3D" id="1.10.1740.10">
    <property type="match status" value="1"/>
</dbReference>
<dbReference type="SUPFAM" id="SSF88946">
    <property type="entry name" value="Sigma2 domain of RNA polymerase sigma factors"/>
    <property type="match status" value="1"/>
</dbReference>
<dbReference type="Proteomes" id="UP000005580">
    <property type="component" value="Unassembled WGS sequence"/>
</dbReference>
<evidence type="ECO:0000313" key="9">
    <source>
        <dbReference type="Proteomes" id="UP000005580"/>
    </source>
</evidence>
<dbReference type="RefSeq" id="WP_004368665.1">
    <property type="nucleotide sequence ID" value="NZ_GL833119.1"/>
</dbReference>